<feature type="domain" description="Methylated-DNA-[protein]-cysteine S-methyltransferase DNA binding" evidence="2">
    <location>
        <begin position="23"/>
        <end position="102"/>
    </location>
</feature>
<dbReference type="Pfam" id="PF01035">
    <property type="entry name" value="DNA_binding_1"/>
    <property type="match status" value="1"/>
</dbReference>
<accession>A0ABX6V5I4</accession>
<evidence type="ECO:0000256" key="1">
    <source>
        <dbReference type="ARBA" id="ARBA00022763"/>
    </source>
</evidence>
<dbReference type="Gene3D" id="1.10.10.10">
    <property type="entry name" value="Winged helix-like DNA-binding domain superfamily/Winged helix DNA-binding domain"/>
    <property type="match status" value="1"/>
</dbReference>
<dbReference type="InterPro" id="IPR036388">
    <property type="entry name" value="WH-like_DNA-bd_sf"/>
</dbReference>
<keyword evidence="1" id="KW-0227">DNA damage</keyword>
<keyword evidence="4" id="KW-1185">Reference proteome</keyword>
<organism evidence="3 4">
    <name type="scientific">Shewanella eurypsychrophilus</name>
    <dbReference type="NCBI Taxonomy" id="2593656"/>
    <lineage>
        <taxon>Bacteria</taxon>
        <taxon>Pseudomonadati</taxon>
        <taxon>Pseudomonadota</taxon>
        <taxon>Gammaproteobacteria</taxon>
        <taxon>Alteromonadales</taxon>
        <taxon>Shewanellaceae</taxon>
        <taxon>Shewanella</taxon>
    </lineage>
</organism>
<reference evidence="3" key="1">
    <citation type="submission" date="2021-07" db="EMBL/GenBank/DDBJ databases">
        <title>Shewanella sp. YLB-07 whole genome sequence.</title>
        <authorList>
            <person name="Yu L."/>
        </authorList>
    </citation>
    <scope>NUCLEOTIDE SEQUENCE</scope>
    <source>
        <strain evidence="3">YLB-08</strain>
    </source>
</reference>
<evidence type="ECO:0000313" key="4">
    <source>
        <dbReference type="Proteomes" id="UP000316416"/>
    </source>
</evidence>
<sequence>MGSTQPNFYHPEHQPVANSLSASEKIWFIVAMIPSGQVSAYGKIADLAGLPGRARYVSKALKMAPDSLQLPWHRVINSQGKISFKPDTTQFRDQLERLRVEGIEVHKGKIQMAKFEWRPDMATLVLQLPF</sequence>
<evidence type="ECO:0000313" key="3">
    <source>
        <dbReference type="EMBL" id="QPG57907.2"/>
    </source>
</evidence>
<dbReference type="InterPro" id="IPR036217">
    <property type="entry name" value="MethylDNA_cys_MeTrfase_DNAb"/>
</dbReference>
<dbReference type="SUPFAM" id="SSF46767">
    <property type="entry name" value="Methylated DNA-protein cysteine methyltransferase, C-terminal domain"/>
    <property type="match status" value="1"/>
</dbReference>
<dbReference type="Proteomes" id="UP000316416">
    <property type="component" value="Chromosome"/>
</dbReference>
<gene>
    <name evidence="3" type="ORF">FM038_010905</name>
</gene>
<dbReference type="PANTHER" id="PTHR42942">
    <property type="entry name" value="6-O-METHYLGUANINE DNA METHYLTRANSFERASE"/>
    <property type="match status" value="1"/>
</dbReference>
<proteinExistence type="predicted"/>
<dbReference type="PANTHER" id="PTHR42942:SF1">
    <property type="entry name" value="ALKYLTRANSFERASE-LIKE PROTEIN 1"/>
    <property type="match status" value="1"/>
</dbReference>
<dbReference type="InterPro" id="IPR052520">
    <property type="entry name" value="ATL_DNA_repair"/>
</dbReference>
<name>A0ABX6V5I4_9GAMM</name>
<evidence type="ECO:0000259" key="2">
    <source>
        <dbReference type="Pfam" id="PF01035"/>
    </source>
</evidence>
<dbReference type="CDD" id="cd06445">
    <property type="entry name" value="ATase"/>
    <property type="match status" value="1"/>
</dbReference>
<dbReference type="InterPro" id="IPR014048">
    <property type="entry name" value="MethylDNA_cys_MeTrfase_DNA-bd"/>
</dbReference>
<dbReference type="EMBL" id="CP045503">
    <property type="protein sequence ID" value="QPG57907.2"/>
    <property type="molecule type" value="Genomic_DNA"/>
</dbReference>
<protein>
    <submittedName>
        <fullName evidence="3">MGMT family protein</fullName>
    </submittedName>
</protein>